<proteinExistence type="predicted"/>
<reference evidence="1" key="1">
    <citation type="submission" date="2016-08" db="EMBL/GenBank/DDBJ databases">
        <title>Complete Genome Seqeunce of Paenibacillus sp. BIHB 4019 from tea rhizoplane.</title>
        <authorList>
            <person name="Thakur R."/>
            <person name="Swarnkar M.K."/>
            <person name="Gulati A."/>
        </authorList>
    </citation>
    <scope>NUCLEOTIDE SEQUENCE [LARGE SCALE GENOMIC DNA]</scope>
    <source>
        <strain evidence="1">BIHB4019</strain>
    </source>
</reference>
<dbReference type="GO" id="GO:0003677">
    <property type="term" value="F:DNA binding"/>
    <property type="evidence" value="ECO:0007669"/>
    <property type="project" value="InterPro"/>
</dbReference>
<dbReference type="Gene3D" id="1.10.260.40">
    <property type="entry name" value="lambda repressor-like DNA-binding domains"/>
    <property type="match status" value="1"/>
</dbReference>
<sequence length="79" mass="8964">MKFELGRCLLLERLAEADMTIGQLTEALHYKHERMNDFIENKRMMPLKTAISIADTIGCSVNGLYELIALEAEAPPRVE</sequence>
<protein>
    <submittedName>
        <fullName evidence="1">Transcriptional regulator</fullName>
    </submittedName>
</protein>
<name>A0A1B2DE76_9BACL</name>
<accession>A0A1B2DE76</accession>
<dbReference type="SUPFAM" id="SSF47413">
    <property type="entry name" value="lambda repressor-like DNA-binding domains"/>
    <property type="match status" value="1"/>
</dbReference>
<dbReference type="InterPro" id="IPR010982">
    <property type="entry name" value="Lambda_DNA-bd_dom_sf"/>
</dbReference>
<organism evidence="1">
    <name type="scientific">Paenibacillus sp. BIHB 4019</name>
    <dbReference type="NCBI Taxonomy" id="1870819"/>
    <lineage>
        <taxon>Bacteria</taxon>
        <taxon>Bacillati</taxon>
        <taxon>Bacillota</taxon>
        <taxon>Bacilli</taxon>
        <taxon>Bacillales</taxon>
        <taxon>Paenibacillaceae</taxon>
        <taxon>Paenibacillus</taxon>
    </lineage>
</organism>
<dbReference type="RefSeq" id="WP_099517399.1">
    <property type="nucleotide sequence ID" value="NZ_CP016808.1"/>
</dbReference>
<dbReference type="EMBL" id="CP016808">
    <property type="protein sequence ID" value="ANY66022.1"/>
    <property type="molecule type" value="Genomic_DNA"/>
</dbReference>
<dbReference type="AlphaFoldDB" id="A0A1B2DE76"/>
<evidence type="ECO:0000313" key="1">
    <source>
        <dbReference type="EMBL" id="ANY66022.1"/>
    </source>
</evidence>
<gene>
    <name evidence="1" type="ORF">BBD42_05785</name>
</gene>